<feature type="transmembrane region" description="Helical" evidence="12">
    <location>
        <begin position="63"/>
        <end position="80"/>
    </location>
</feature>
<evidence type="ECO:0000256" key="2">
    <source>
        <dbReference type="ARBA" id="ARBA00022475"/>
    </source>
</evidence>
<feature type="transmembrane region" description="Helical" evidence="12">
    <location>
        <begin position="122"/>
        <end position="142"/>
    </location>
</feature>
<evidence type="ECO:0000256" key="3">
    <source>
        <dbReference type="ARBA" id="ARBA00022692"/>
    </source>
</evidence>
<evidence type="ECO:0000313" key="13">
    <source>
        <dbReference type="EMBL" id="PFG19458.1"/>
    </source>
</evidence>
<keyword evidence="7" id="KW-0408">Iron</keyword>
<evidence type="ECO:0000256" key="12">
    <source>
        <dbReference type="SAM" id="Phobius"/>
    </source>
</evidence>
<organism evidence="13 14">
    <name type="scientific">Serinibacter salmoneus</name>
    <dbReference type="NCBI Taxonomy" id="556530"/>
    <lineage>
        <taxon>Bacteria</taxon>
        <taxon>Bacillati</taxon>
        <taxon>Actinomycetota</taxon>
        <taxon>Actinomycetes</taxon>
        <taxon>Micrococcales</taxon>
        <taxon>Beutenbergiaceae</taxon>
        <taxon>Serinibacter</taxon>
    </lineage>
</organism>
<keyword evidence="14" id="KW-1185">Reference proteome</keyword>
<dbReference type="InterPro" id="IPR050450">
    <property type="entry name" value="COX15/CtaA_HemeA_synthase"/>
</dbReference>
<evidence type="ECO:0000256" key="8">
    <source>
        <dbReference type="ARBA" id="ARBA00023133"/>
    </source>
</evidence>
<dbReference type="AlphaFoldDB" id="A0A2A9CYE4"/>
<evidence type="ECO:0000256" key="10">
    <source>
        <dbReference type="ARBA" id="ARBA00023157"/>
    </source>
</evidence>
<gene>
    <name evidence="13" type="ORF">ATL40_1021</name>
</gene>
<evidence type="ECO:0000256" key="7">
    <source>
        <dbReference type="ARBA" id="ARBA00023004"/>
    </source>
</evidence>
<feature type="transmembrane region" description="Helical" evidence="12">
    <location>
        <begin position="92"/>
        <end position="116"/>
    </location>
</feature>
<feature type="transmembrane region" description="Helical" evidence="12">
    <location>
        <begin position="254"/>
        <end position="273"/>
    </location>
</feature>
<dbReference type="GO" id="GO:0006784">
    <property type="term" value="P:heme A biosynthetic process"/>
    <property type="evidence" value="ECO:0007669"/>
    <property type="project" value="InterPro"/>
</dbReference>
<keyword evidence="3 12" id="KW-0812">Transmembrane</keyword>
<evidence type="ECO:0000256" key="4">
    <source>
        <dbReference type="ARBA" id="ARBA00022723"/>
    </source>
</evidence>
<feature type="transmembrane region" description="Helical" evidence="12">
    <location>
        <begin position="208"/>
        <end position="233"/>
    </location>
</feature>
<dbReference type="GO" id="GO:0016491">
    <property type="term" value="F:oxidoreductase activity"/>
    <property type="evidence" value="ECO:0007669"/>
    <property type="project" value="UniProtKB-KW"/>
</dbReference>
<comment type="pathway">
    <text evidence="11">Porphyrin-containing compound metabolism.</text>
</comment>
<sequence length="310" mass="32447">MVLGFAIANLAAQIGIIFTGGVVRLTGSGLGCSTWPQCEPGSFTPVLHAESGLHPYIEFGNRLLTFVLVVVAAGLALSVWRSASTRTRPRSLKVLALAPILGVVVQAVLGGITVLVDLHPAVVGSHFFLSAALVWLSTVVLWRLREGDAPARATLTVPERWRTWMGALPWALGVLTAIVVVLGVLTTGSGPHSGDSEVGYRFALDPALIARFHAVSVWAFLAVVGVSLVPVMSRRSAAGAAAAAVPAALRARRAWIVLVVVTLAQGGIGYVQYFTGLPIPLVSLHLLGSGLLIAAVTAAVLSLRTREQVR</sequence>
<proteinExistence type="predicted"/>
<keyword evidence="9 12" id="KW-0472">Membrane</keyword>
<protein>
    <submittedName>
        <fullName evidence="13">Cytochrome c oxidase assembly protein subunit 15</fullName>
    </submittedName>
</protein>
<dbReference type="EMBL" id="PDJD01000001">
    <property type="protein sequence ID" value="PFG19458.1"/>
    <property type="molecule type" value="Genomic_DNA"/>
</dbReference>
<reference evidence="13 14" key="1">
    <citation type="submission" date="2017-10" db="EMBL/GenBank/DDBJ databases">
        <title>Sequencing the genomes of 1000 actinobacteria strains.</title>
        <authorList>
            <person name="Klenk H.-P."/>
        </authorList>
    </citation>
    <scope>NUCLEOTIDE SEQUENCE [LARGE SCALE GENOMIC DNA]</scope>
    <source>
        <strain evidence="13 14">DSM 21801</strain>
    </source>
</reference>
<dbReference type="PANTHER" id="PTHR35457">
    <property type="entry name" value="HEME A SYNTHASE"/>
    <property type="match status" value="1"/>
</dbReference>
<evidence type="ECO:0000256" key="9">
    <source>
        <dbReference type="ARBA" id="ARBA00023136"/>
    </source>
</evidence>
<evidence type="ECO:0000256" key="5">
    <source>
        <dbReference type="ARBA" id="ARBA00022989"/>
    </source>
</evidence>
<feature type="transmembrane region" description="Helical" evidence="12">
    <location>
        <begin position="163"/>
        <end position="188"/>
    </location>
</feature>
<keyword evidence="8" id="KW-0350">Heme biosynthesis</keyword>
<evidence type="ECO:0000313" key="14">
    <source>
        <dbReference type="Proteomes" id="UP000224915"/>
    </source>
</evidence>
<evidence type="ECO:0000256" key="6">
    <source>
        <dbReference type="ARBA" id="ARBA00023002"/>
    </source>
</evidence>
<dbReference type="PANTHER" id="PTHR35457:SF1">
    <property type="entry name" value="HEME A SYNTHASE"/>
    <property type="match status" value="1"/>
</dbReference>
<keyword evidence="6" id="KW-0560">Oxidoreductase</keyword>
<keyword evidence="5 12" id="KW-1133">Transmembrane helix</keyword>
<comment type="caution">
    <text evidence="13">The sequence shown here is derived from an EMBL/GenBank/DDBJ whole genome shotgun (WGS) entry which is preliminary data.</text>
</comment>
<dbReference type="Pfam" id="PF02628">
    <property type="entry name" value="COX15-CtaA"/>
    <property type="match status" value="1"/>
</dbReference>
<name>A0A2A9CYE4_9MICO</name>
<keyword evidence="4" id="KW-0479">Metal-binding</keyword>
<keyword evidence="2" id="KW-1003">Cell membrane</keyword>
<keyword evidence="10" id="KW-1015">Disulfide bond</keyword>
<evidence type="ECO:0000256" key="1">
    <source>
        <dbReference type="ARBA" id="ARBA00004141"/>
    </source>
</evidence>
<dbReference type="InterPro" id="IPR003780">
    <property type="entry name" value="COX15/CtaA_fam"/>
</dbReference>
<comment type="subcellular location">
    <subcellularLocation>
        <location evidence="1">Membrane</location>
        <topology evidence="1">Multi-pass membrane protein</topology>
    </subcellularLocation>
</comment>
<dbReference type="GO" id="GO:0046872">
    <property type="term" value="F:metal ion binding"/>
    <property type="evidence" value="ECO:0007669"/>
    <property type="project" value="UniProtKB-KW"/>
</dbReference>
<dbReference type="Proteomes" id="UP000224915">
    <property type="component" value="Unassembled WGS sequence"/>
</dbReference>
<dbReference type="GO" id="GO:0016020">
    <property type="term" value="C:membrane"/>
    <property type="evidence" value="ECO:0007669"/>
    <property type="project" value="UniProtKB-SubCell"/>
</dbReference>
<feature type="transmembrane region" description="Helical" evidence="12">
    <location>
        <begin position="279"/>
        <end position="303"/>
    </location>
</feature>
<accession>A0A2A9CYE4</accession>
<evidence type="ECO:0000256" key="11">
    <source>
        <dbReference type="ARBA" id="ARBA00023444"/>
    </source>
</evidence>